<proteinExistence type="predicted"/>
<feature type="compositionally biased region" description="Polar residues" evidence="1">
    <location>
        <begin position="1"/>
        <end position="11"/>
    </location>
</feature>
<organism evidence="2 3">
    <name type="scientific">Durusdinium trenchii</name>
    <dbReference type="NCBI Taxonomy" id="1381693"/>
    <lineage>
        <taxon>Eukaryota</taxon>
        <taxon>Sar</taxon>
        <taxon>Alveolata</taxon>
        <taxon>Dinophyceae</taxon>
        <taxon>Suessiales</taxon>
        <taxon>Symbiodiniaceae</taxon>
        <taxon>Durusdinium</taxon>
    </lineage>
</organism>
<name>A0ABP0SMN6_9DINO</name>
<comment type="caution">
    <text evidence="2">The sequence shown here is derived from an EMBL/GenBank/DDBJ whole genome shotgun (WGS) entry which is preliminary data.</text>
</comment>
<keyword evidence="3" id="KW-1185">Reference proteome</keyword>
<evidence type="ECO:0000313" key="3">
    <source>
        <dbReference type="Proteomes" id="UP001642464"/>
    </source>
</evidence>
<reference evidence="2 3" key="1">
    <citation type="submission" date="2024-02" db="EMBL/GenBank/DDBJ databases">
        <authorList>
            <person name="Chen Y."/>
            <person name="Shah S."/>
            <person name="Dougan E. K."/>
            <person name="Thang M."/>
            <person name="Chan C."/>
        </authorList>
    </citation>
    <scope>NUCLEOTIDE SEQUENCE [LARGE SCALE GENOMIC DNA]</scope>
</reference>
<evidence type="ECO:0000313" key="2">
    <source>
        <dbReference type="EMBL" id="CAK9113668.1"/>
    </source>
</evidence>
<dbReference type="EMBL" id="CAXAMM010044206">
    <property type="protein sequence ID" value="CAK9113668.1"/>
    <property type="molecule type" value="Genomic_DNA"/>
</dbReference>
<evidence type="ECO:0000256" key="1">
    <source>
        <dbReference type="SAM" id="MobiDB-lite"/>
    </source>
</evidence>
<protein>
    <submittedName>
        <fullName evidence="2">Chloroplastic</fullName>
    </submittedName>
</protein>
<dbReference type="Proteomes" id="UP001642464">
    <property type="component" value="Unassembled WGS sequence"/>
</dbReference>
<accession>A0ABP0SMN6</accession>
<sequence>MEKQRSSLSTNRSRESPGSAEAEEIDDDRPFPHLSSFTRQDRMKKAAYYLLESQNASQEQWQFFETWLKFVFDEAVHVAPGGGAQLRVPSDLESFELSIKASKELMLRLANRFLQACKVPDLRMMSQLSQLQHEIPVSEISLWCRIKRMGKPEQAVDAGFHLDHPVEWLLADLVLPKCEDHASLRNNAMSNRLVPQSYGASLFPVEPESSLSFAMATGSFKSSLLSALFIFKAMGFAKPSDPSLTAITHVEAASCDLLACLGPRGLTRMGLRFNQPTPNGWIELAQHAKRGLDLHEMQDHVETVEYELDDHAHFLEYAAEKRGYTVTLGFVL</sequence>
<gene>
    <name evidence="2" type="ORF">SCF082_LOCUS52675</name>
</gene>
<feature type="region of interest" description="Disordered" evidence="1">
    <location>
        <begin position="1"/>
        <end position="36"/>
    </location>
</feature>